<keyword evidence="19" id="KW-1185">Reference proteome</keyword>
<keyword evidence="10 15" id="KW-1278">Translocase</keyword>
<keyword evidence="7 15" id="KW-0997">Cell inner membrane</keyword>
<evidence type="ECO:0000256" key="12">
    <source>
        <dbReference type="ARBA" id="ARBA00023027"/>
    </source>
</evidence>
<feature type="transmembrane region" description="Helical" evidence="16">
    <location>
        <begin position="57"/>
        <end position="76"/>
    </location>
</feature>
<dbReference type="RefSeq" id="WP_206010468.1">
    <property type="nucleotide sequence ID" value="NZ_CP070619.1"/>
</dbReference>
<dbReference type="EMBL" id="CP070619">
    <property type="protein sequence ID" value="QSE93999.1"/>
    <property type="molecule type" value="Genomic_DNA"/>
</dbReference>
<evidence type="ECO:0000256" key="11">
    <source>
        <dbReference type="ARBA" id="ARBA00022989"/>
    </source>
</evidence>
<feature type="transmembrane region" description="Helical" evidence="16">
    <location>
        <begin position="35"/>
        <end position="51"/>
    </location>
</feature>
<dbReference type="PIRSF" id="PIRSF000204">
    <property type="entry name" value="PNTB"/>
    <property type="match status" value="1"/>
</dbReference>
<keyword evidence="12 15" id="KW-0520">NAD</keyword>
<evidence type="ECO:0000256" key="5">
    <source>
        <dbReference type="ARBA" id="ARBA00014581"/>
    </source>
</evidence>
<evidence type="ECO:0000256" key="4">
    <source>
        <dbReference type="ARBA" id="ARBA00012943"/>
    </source>
</evidence>
<evidence type="ECO:0000256" key="15">
    <source>
        <dbReference type="PIRNR" id="PIRNR000204"/>
    </source>
</evidence>
<dbReference type="Pfam" id="PF02233">
    <property type="entry name" value="PNTB"/>
    <property type="match status" value="1"/>
</dbReference>
<feature type="transmembrane region" description="Helical" evidence="16">
    <location>
        <begin position="224"/>
        <end position="244"/>
    </location>
</feature>
<reference evidence="18 19" key="2">
    <citation type="journal article" date="2022" name="Arch. Microbiol.">
        <title>Rhodococcus pseudokoreensis sp. nov. isolated from the rhizosphere of young M26 apple rootstocks.</title>
        <authorList>
            <person name="Kampfer P."/>
            <person name="Glaeser S.P."/>
            <person name="Blom J."/>
            <person name="Wolf J."/>
            <person name="Benning S."/>
            <person name="Schloter M."/>
            <person name="Neumann-Schaal M."/>
        </authorList>
    </citation>
    <scope>NUCLEOTIDE SEQUENCE [LARGE SCALE GENOMIC DNA]</scope>
    <source>
        <strain evidence="18 19">R79</strain>
    </source>
</reference>
<dbReference type="InterPro" id="IPR029035">
    <property type="entry name" value="DHS-like_NAD/FAD-binding_dom"/>
</dbReference>
<gene>
    <name evidence="18" type="ORF">JWS13_38070</name>
</gene>
<accession>A0A974ZXG4</accession>
<evidence type="ECO:0000256" key="6">
    <source>
        <dbReference type="ARBA" id="ARBA00022475"/>
    </source>
</evidence>
<dbReference type="PANTHER" id="PTHR44758">
    <property type="entry name" value="NAD(P) TRANSHYDROGENASE SUBUNIT BETA"/>
    <property type="match status" value="1"/>
</dbReference>
<feature type="transmembrane region" description="Helical" evidence="16">
    <location>
        <begin position="88"/>
        <end position="106"/>
    </location>
</feature>
<keyword evidence="8 16" id="KW-0812">Transmembrane</keyword>
<evidence type="ECO:0000256" key="7">
    <source>
        <dbReference type="ARBA" id="ARBA00022519"/>
    </source>
</evidence>
<sequence>MEYLVNVLYIVAFSMFIYGLMGLTGPKTAVRGNQIAAVGMGVAVVATLISIRDTSNWVLIVAGLVIGVVLGVPPALRTKMTAMPQLVALFNGVGGGTVALIAYAEFLDSDGFTAFSHGESPTVHIVIASLFAAVIGSISFWGSVIAFLKLQETLPGRPIGIGKLQQPLNAVLLVGAVALAVAIGIKAIDPTGPTSQWWIVGVLVLAAVLGLMVVLPIGGADMPVVISLLNALTGLSAAAAGLALNNQAMIVAGMIVGASGSILTNLMAKAMNRSIPAIVAGGFGGGGAAAAVGDGTAKTAKATSAADAAIQMAYANQVIVVPGYGLAVAQAQHAVKDMAKLLEAKGVEVKYAIHPVAGRMPGHMNVLLAEADVEYDAMKEMDDINDEFSRTDVTLVIGANDVTNPAARNDPSSPIHGMPILNVDQSKSVIVLKRSMNSGFAGIDNPLFFADTTSMLFGDAKKSVSEVTEELKAL</sequence>
<evidence type="ECO:0000256" key="8">
    <source>
        <dbReference type="ARBA" id="ARBA00022692"/>
    </source>
</evidence>
<evidence type="ECO:0000256" key="1">
    <source>
        <dbReference type="ARBA" id="ARBA00003943"/>
    </source>
</evidence>
<feature type="domain" description="NADP transhydrogenase beta-like" evidence="17">
    <location>
        <begin position="6"/>
        <end position="469"/>
    </location>
</feature>
<evidence type="ECO:0000256" key="16">
    <source>
        <dbReference type="SAM" id="Phobius"/>
    </source>
</evidence>
<feature type="transmembrane region" description="Helical" evidence="16">
    <location>
        <begin position="126"/>
        <end position="148"/>
    </location>
</feature>
<evidence type="ECO:0000256" key="13">
    <source>
        <dbReference type="ARBA" id="ARBA00023136"/>
    </source>
</evidence>
<comment type="subcellular location">
    <subcellularLocation>
        <location evidence="2">Cell inner membrane</location>
        <topology evidence="2">Multi-pass membrane protein</topology>
    </subcellularLocation>
</comment>
<evidence type="ECO:0000256" key="9">
    <source>
        <dbReference type="ARBA" id="ARBA00022857"/>
    </source>
</evidence>
<evidence type="ECO:0000256" key="2">
    <source>
        <dbReference type="ARBA" id="ARBA00004429"/>
    </source>
</evidence>
<keyword evidence="6 15" id="KW-1003">Cell membrane</keyword>
<feature type="transmembrane region" description="Helical" evidence="16">
    <location>
        <begin position="250"/>
        <end position="268"/>
    </location>
</feature>
<feature type="transmembrane region" description="Helical" evidence="16">
    <location>
        <begin position="168"/>
        <end position="185"/>
    </location>
</feature>
<evidence type="ECO:0000256" key="3">
    <source>
        <dbReference type="ARBA" id="ARBA00007919"/>
    </source>
</evidence>
<evidence type="ECO:0000256" key="14">
    <source>
        <dbReference type="ARBA" id="ARBA00048202"/>
    </source>
</evidence>
<dbReference type="PANTHER" id="PTHR44758:SF1">
    <property type="entry name" value="NAD(P) TRANSHYDROGENASE SUBUNIT BETA"/>
    <property type="match status" value="1"/>
</dbReference>
<comment type="similarity">
    <text evidence="3 15">Belongs to the PNT beta subunit family.</text>
</comment>
<comment type="catalytic activity">
    <reaction evidence="14 15">
        <text>NAD(+) + NADPH + H(+)(in) = NADH + NADP(+) + H(+)(out)</text>
        <dbReference type="Rhea" id="RHEA:47992"/>
        <dbReference type="ChEBI" id="CHEBI:15378"/>
        <dbReference type="ChEBI" id="CHEBI:57540"/>
        <dbReference type="ChEBI" id="CHEBI:57783"/>
        <dbReference type="ChEBI" id="CHEBI:57945"/>
        <dbReference type="ChEBI" id="CHEBI:58349"/>
        <dbReference type="EC" id="7.1.1.1"/>
    </reaction>
</comment>
<protein>
    <recommendedName>
        <fullName evidence="5 15">NAD(P) transhydrogenase subunit beta</fullName>
        <ecNumber evidence="4 15">7.1.1.1</ecNumber>
    </recommendedName>
    <alternativeName>
        <fullName evidence="15">Nicotinamide nucleotide transhydrogenase subunit beta</fullName>
    </alternativeName>
</protein>
<comment type="function">
    <text evidence="1 15">The transhydrogenation between NADH and NADP is coupled to respiration and ATP hydrolysis and functions as a proton pump across the membrane.</text>
</comment>
<keyword evidence="13 15" id="KW-0472">Membrane</keyword>
<feature type="transmembrane region" description="Helical" evidence="16">
    <location>
        <begin position="197"/>
        <end position="217"/>
    </location>
</feature>
<evidence type="ECO:0000256" key="10">
    <source>
        <dbReference type="ARBA" id="ARBA00022967"/>
    </source>
</evidence>
<organism evidence="18 19">
    <name type="scientific">Rhodococcus pseudokoreensis</name>
    <dbReference type="NCBI Taxonomy" id="2811421"/>
    <lineage>
        <taxon>Bacteria</taxon>
        <taxon>Bacillati</taxon>
        <taxon>Actinomycetota</taxon>
        <taxon>Actinomycetes</taxon>
        <taxon>Mycobacteriales</taxon>
        <taxon>Nocardiaceae</taxon>
        <taxon>Rhodococcus</taxon>
    </lineage>
</organism>
<keyword evidence="9 15" id="KW-0521">NADP</keyword>
<evidence type="ECO:0000313" key="18">
    <source>
        <dbReference type="EMBL" id="QSE93999.1"/>
    </source>
</evidence>
<reference evidence="18 19" key="1">
    <citation type="journal article" date="2021" name="Microbiol. Resour. Announc.">
        <title>Complete Genome Sequences of Two Rhodococcus sp. Strains with Large and Linear Chromosomes, Isolated from Apple Rhizosphere.</title>
        <authorList>
            <person name="Benning S."/>
            <person name="Brugnone N."/>
            <person name="Siani R."/>
            <person name="Kublik S."/>
            <person name="Schloter M."/>
            <person name="Rad V."/>
        </authorList>
    </citation>
    <scope>NUCLEOTIDE SEQUENCE [LARGE SCALE GENOMIC DNA]</scope>
    <source>
        <strain evidence="18 19">R79</strain>
    </source>
</reference>
<dbReference type="Gene3D" id="3.40.50.1220">
    <property type="entry name" value="TPP-binding domain"/>
    <property type="match status" value="1"/>
</dbReference>
<name>A0A974ZXG4_9NOCA</name>
<dbReference type="SUPFAM" id="SSF52467">
    <property type="entry name" value="DHS-like NAD/FAD-binding domain"/>
    <property type="match status" value="1"/>
</dbReference>
<keyword evidence="11 16" id="KW-1133">Transmembrane helix</keyword>
<dbReference type="InterPro" id="IPR012136">
    <property type="entry name" value="NADH_DH_b"/>
</dbReference>
<evidence type="ECO:0000313" key="19">
    <source>
        <dbReference type="Proteomes" id="UP000662986"/>
    </source>
</evidence>
<evidence type="ECO:0000259" key="17">
    <source>
        <dbReference type="Pfam" id="PF02233"/>
    </source>
</evidence>
<dbReference type="InterPro" id="IPR034300">
    <property type="entry name" value="PNTB-like"/>
</dbReference>
<dbReference type="Proteomes" id="UP000662986">
    <property type="component" value="Chromosome"/>
</dbReference>
<dbReference type="EC" id="7.1.1.1" evidence="4 15"/>
<proteinExistence type="inferred from homology"/>
<feature type="transmembrane region" description="Helical" evidence="16">
    <location>
        <begin position="6"/>
        <end position="23"/>
    </location>
</feature>